<dbReference type="SUPFAM" id="SSF52540">
    <property type="entry name" value="P-loop containing nucleoside triphosphate hydrolases"/>
    <property type="match status" value="1"/>
</dbReference>
<evidence type="ECO:0000313" key="3">
    <source>
        <dbReference type="Proteomes" id="UP000018896"/>
    </source>
</evidence>
<dbReference type="InterPro" id="IPR003959">
    <property type="entry name" value="ATPase_AAA_core"/>
</dbReference>
<dbReference type="InterPro" id="IPR027417">
    <property type="entry name" value="P-loop_NTPase"/>
</dbReference>
<organism evidence="2 3">
    <name type="scientific">Halalkalibacter akibai (strain ATCC 43226 / DSM 21942 / CIP 109018 / JCM 9157 / 1139)</name>
    <name type="common">Bacillus akibai</name>
    <dbReference type="NCBI Taxonomy" id="1236973"/>
    <lineage>
        <taxon>Bacteria</taxon>
        <taxon>Bacillati</taxon>
        <taxon>Bacillota</taxon>
        <taxon>Bacilli</taxon>
        <taxon>Bacillales</taxon>
        <taxon>Bacillaceae</taxon>
        <taxon>Halalkalibacter</taxon>
    </lineage>
</organism>
<dbReference type="PANTHER" id="PTHR43581:SF2">
    <property type="entry name" value="EXCINUCLEASE ATPASE SUBUNIT"/>
    <property type="match status" value="1"/>
</dbReference>
<comment type="caution">
    <text evidence="2">The sequence shown here is derived from an EMBL/GenBank/DDBJ whole genome shotgun (WGS) entry which is preliminary data.</text>
</comment>
<dbReference type="PANTHER" id="PTHR43581">
    <property type="entry name" value="ATP/GTP PHOSPHATASE"/>
    <property type="match status" value="1"/>
</dbReference>
<dbReference type="GO" id="GO:0005524">
    <property type="term" value="F:ATP binding"/>
    <property type="evidence" value="ECO:0007669"/>
    <property type="project" value="InterPro"/>
</dbReference>
<evidence type="ECO:0000313" key="2">
    <source>
        <dbReference type="EMBL" id="GAE37504.1"/>
    </source>
</evidence>
<protein>
    <submittedName>
        <fullName evidence="2">Putative ATP binding protein SugR</fullName>
    </submittedName>
</protein>
<dbReference type="Pfam" id="PF13304">
    <property type="entry name" value="AAA_21"/>
    <property type="match status" value="1"/>
</dbReference>
<dbReference type="Proteomes" id="UP000018896">
    <property type="component" value="Unassembled WGS sequence"/>
</dbReference>
<dbReference type="eggNOG" id="COG4637">
    <property type="taxonomic scope" value="Bacteria"/>
</dbReference>
<dbReference type="AlphaFoldDB" id="W4R1U3"/>
<reference evidence="2 3" key="1">
    <citation type="journal article" date="2014" name="Genome Announc.">
        <title>Draft Genome Sequences of Three Alkaliphilic Bacillus Strains, Bacillus wakoensis JCM 9140T, Bacillus akibai JCM 9157T, and Bacillus hemicellulosilyticus JCM 9152T.</title>
        <authorList>
            <person name="Yuki M."/>
            <person name="Oshima K."/>
            <person name="Suda W."/>
            <person name="Oshida Y."/>
            <person name="Kitamura K."/>
            <person name="Iida T."/>
            <person name="Hattori M."/>
            <person name="Ohkuma M."/>
        </authorList>
    </citation>
    <scope>NUCLEOTIDE SEQUENCE [LARGE SCALE GENOMIC DNA]</scope>
    <source>
        <strain evidence="2 3">JCM 9157</strain>
    </source>
</reference>
<proteinExistence type="predicted"/>
<evidence type="ECO:0000259" key="1">
    <source>
        <dbReference type="Pfam" id="PF13304"/>
    </source>
</evidence>
<dbReference type="InterPro" id="IPR051396">
    <property type="entry name" value="Bact_Antivir_Def_Nuclease"/>
</dbReference>
<name>W4R1U3_HALA3</name>
<dbReference type="Gene3D" id="3.40.50.300">
    <property type="entry name" value="P-loop containing nucleotide triphosphate hydrolases"/>
    <property type="match status" value="1"/>
</dbReference>
<keyword evidence="3" id="KW-1185">Reference proteome</keyword>
<gene>
    <name evidence="2" type="ORF">JCM9157_4809</name>
</gene>
<sequence>MPERGYPDHFYEYFSNNNFTILVGENGNGKTTLMSFVANIFHNLQRYHDRIKSDFTLRYIIERNNELYKVNIEKEERNLFIFVEGFLSKSLILELHPQRGYVVKAHQKHITNNVTYEEIKKFLPSRIITSVFSLHGEYPVDRQPNFIGDRIVDSYDISKIYGSNHYEFKSLSKGIYRFLETYKNNSDIVDELLNFLSFKFINKLLVRKRLETYPHHELFFASQEDQDEDYFTDEDKAMIQQYKELENLIKEYAIDDNGWVEVSEDNYEDFFKFEQNELIYMNDLAFEKDGEFIALENMSSGEKMFFIRILSLLSSIEDNALIIIEEPELHLNPSWTKQIITMLQMLFSKFKVHFLISTHSYSFINTVFPENILFANEKKFMNPDPTINTFLANEVEISNMFFANSKRANYVEDILWKKVKNASGKELEEIIDYLGESYTKFKLFNILLKKQGNNTDVEN</sequence>
<dbReference type="EMBL" id="BAUV01000081">
    <property type="protein sequence ID" value="GAE37504.1"/>
    <property type="molecule type" value="Genomic_DNA"/>
</dbReference>
<dbReference type="STRING" id="1236973.JCM9157_4809"/>
<accession>W4R1U3</accession>
<feature type="domain" description="ATPase AAA-type core" evidence="1">
    <location>
        <begin position="19"/>
        <end position="364"/>
    </location>
</feature>
<dbReference type="GO" id="GO:0016887">
    <property type="term" value="F:ATP hydrolysis activity"/>
    <property type="evidence" value="ECO:0007669"/>
    <property type="project" value="InterPro"/>
</dbReference>